<comment type="caution">
    <text evidence="1">The sequence shown here is derived from an EMBL/GenBank/DDBJ whole genome shotgun (WGS) entry which is preliminary data.</text>
</comment>
<sequence length="575" mass="66222">MKPIEEQIINKLLESKKLDYSAKSKIEKTLEKLTQEEPLGTSSAEFRNHPALNDFIAETIDEDYFNLWLRIEDYCNKNDIASAQEKLNRVEEALKECLKMITPQAKARGTAMLPKKVANAQFMRNLYSLNDESLSTLFLKYLPSPRAKVFEGRDMPEIISKREKDSTKAIMNILARNENDLPSVESKIITIQRIFRAKRREKENLQRLPHRYKNLWQQPGISMTTEDAEKFAKELLTDANKPYQPKCEENLAKRIMEAAKKVELFSTVRHLTAASALESIFNDGLYGRRSMIQFYMPFRPASLWQSDIDEGDANVVCLGANAIDPKANHGIELRFDAKKIAENNPCVFYKQRDLGFDLKKIRSVRIGDIDLHFSHTETYRCQPPETSSLVLCTPNGWQYAWSNVTKAILIADNINEMHQILTLNFFRFVDRLSDSDFLENIDDKNRIYSALSNLSEQELVDTLLQIGKNMTDTMEFNFYGAYKINFSALLTIKNDISSYTLDLPSFINELNAGNLEKLNEARTKLPEIFNSYRFIDYLLSASNNERVIAELQEQRGKCTLPAWMKEAGESFKPIL</sequence>
<dbReference type="OrthoDB" id="5635163at2"/>
<evidence type="ECO:0000313" key="2">
    <source>
        <dbReference type="Proteomes" id="UP000054422"/>
    </source>
</evidence>
<organism evidence="1 2">
    <name type="scientific">Legionella norrlandica</name>
    <dbReference type="NCBI Taxonomy" id="1498499"/>
    <lineage>
        <taxon>Bacteria</taxon>
        <taxon>Pseudomonadati</taxon>
        <taxon>Pseudomonadota</taxon>
        <taxon>Gammaproteobacteria</taxon>
        <taxon>Legionellales</taxon>
        <taxon>Legionellaceae</taxon>
        <taxon>Legionella</taxon>
    </lineage>
</organism>
<accession>A0A0A2SSW7</accession>
<dbReference type="AlphaFoldDB" id="A0A0A2SSW7"/>
<reference evidence="1 2" key="1">
    <citation type="submission" date="2014-05" db="EMBL/GenBank/DDBJ databases">
        <authorList>
            <person name="Rizzardi K."/>
            <person name="Winiecka-Krusnell J."/>
            <person name="Ramliden M."/>
            <person name="Alm E."/>
            <person name="Andersson S."/>
            <person name="Byfors S."/>
        </authorList>
    </citation>
    <scope>NUCLEOTIDE SEQUENCE [LARGE SCALE GENOMIC DNA]</scope>
    <source>
        <strain evidence="1 2">LEGN</strain>
    </source>
</reference>
<evidence type="ECO:0000313" key="1">
    <source>
        <dbReference type="EMBL" id="KGP63827.1"/>
    </source>
</evidence>
<dbReference type="EMBL" id="JNCF01000009">
    <property type="protein sequence ID" value="KGP63827.1"/>
    <property type="molecule type" value="Genomic_DNA"/>
</dbReference>
<dbReference type="RefSeq" id="WP_035887808.1">
    <property type="nucleotide sequence ID" value="NZ_JNCF01000009.1"/>
</dbReference>
<proteinExistence type="predicted"/>
<keyword evidence="2" id="KW-1185">Reference proteome</keyword>
<protein>
    <submittedName>
        <fullName evidence="1">Uncharacterized protein</fullName>
    </submittedName>
</protein>
<gene>
    <name evidence="1" type="ORF">EP47_12415</name>
</gene>
<dbReference type="STRING" id="1498499.EP47_12415"/>
<dbReference type="Proteomes" id="UP000054422">
    <property type="component" value="Unassembled WGS sequence"/>
</dbReference>
<name>A0A0A2SSW7_9GAMM</name>